<protein>
    <submittedName>
        <fullName evidence="1">Uncharacterized protein</fullName>
    </submittedName>
</protein>
<comment type="caution">
    <text evidence="1">The sequence shown here is derived from an EMBL/GenBank/DDBJ whole genome shotgun (WGS) entry which is preliminary data.</text>
</comment>
<dbReference type="AlphaFoldDB" id="A0AA88AZK5"/>
<gene>
    <name evidence="1" type="ORF">TIFTF001_022566</name>
</gene>
<evidence type="ECO:0000313" key="2">
    <source>
        <dbReference type="Proteomes" id="UP001187192"/>
    </source>
</evidence>
<name>A0AA88AZK5_FICCA</name>
<proteinExistence type="predicted"/>
<accession>A0AA88AZK5</accession>
<reference evidence="1" key="1">
    <citation type="submission" date="2023-07" db="EMBL/GenBank/DDBJ databases">
        <title>draft genome sequence of fig (Ficus carica).</title>
        <authorList>
            <person name="Takahashi T."/>
            <person name="Nishimura K."/>
        </authorList>
    </citation>
    <scope>NUCLEOTIDE SEQUENCE</scope>
</reference>
<organism evidence="1 2">
    <name type="scientific">Ficus carica</name>
    <name type="common">Common fig</name>
    <dbReference type="NCBI Taxonomy" id="3494"/>
    <lineage>
        <taxon>Eukaryota</taxon>
        <taxon>Viridiplantae</taxon>
        <taxon>Streptophyta</taxon>
        <taxon>Embryophyta</taxon>
        <taxon>Tracheophyta</taxon>
        <taxon>Spermatophyta</taxon>
        <taxon>Magnoliopsida</taxon>
        <taxon>eudicotyledons</taxon>
        <taxon>Gunneridae</taxon>
        <taxon>Pentapetalae</taxon>
        <taxon>rosids</taxon>
        <taxon>fabids</taxon>
        <taxon>Rosales</taxon>
        <taxon>Moraceae</taxon>
        <taxon>Ficeae</taxon>
        <taxon>Ficus</taxon>
    </lineage>
</organism>
<dbReference type="Proteomes" id="UP001187192">
    <property type="component" value="Unassembled WGS sequence"/>
</dbReference>
<sequence>MGVVGLTSAMRCGPGRPAQAWEALSGRSDQNTVSSEYTTCSRASKGRGRLMDVAGRPPATRPIGEAAVLRSGRKWYVMVGADYGINISPPVSPGCCGRGCSDSRLFDSCL</sequence>
<evidence type="ECO:0000313" key="1">
    <source>
        <dbReference type="EMBL" id="GMN53421.1"/>
    </source>
</evidence>
<keyword evidence="2" id="KW-1185">Reference proteome</keyword>
<dbReference type="EMBL" id="BTGU01000046">
    <property type="protein sequence ID" value="GMN53421.1"/>
    <property type="molecule type" value="Genomic_DNA"/>
</dbReference>